<dbReference type="InterPro" id="IPR015943">
    <property type="entry name" value="WD40/YVTN_repeat-like_dom_sf"/>
</dbReference>
<dbReference type="SUPFAM" id="SSF50978">
    <property type="entry name" value="WD40 repeat-like"/>
    <property type="match status" value="1"/>
</dbReference>
<dbReference type="AlphaFoldDB" id="A0AA38MT88"/>
<protein>
    <recommendedName>
        <fullName evidence="1">F-box domain-containing protein</fullName>
    </recommendedName>
</protein>
<dbReference type="SUPFAM" id="SSF81383">
    <property type="entry name" value="F-box domain"/>
    <property type="match status" value="1"/>
</dbReference>
<dbReference type="Pfam" id="PF12937">
    <property type="entry name" value="F-box-like"/>
    <property type="match status" value="1"/>
</dbReference>
<dbReference type="CDD" id="cd09917">
    <property type="entry name" value="F-box_SF"/>
    <property type="match status" value="1"/>
</dbReference>
<proteinExistence type="predicted"/>
<dbReference type="PANTHER" id="PTHR14381">
    <property type="entry name" value="DACTYLIN"/>
    <property type="match status" value="1"/>
</dbReference>
<dbReference type="PROSITE" id="PS50181">
    <property type="entry name" value="FBOX"/>
    <property type="match status" value="1"/>
</dbReference>
<sequence length="414" mass="47951">MVLSLDSLSTELLLKIFKSLDIYDLCRLKQTCRRFNEVIEQWGSLLNKNVVPLITNQVHPAIINRSGRILSSFERLRVSRNWKLGLYKERMLLYSKIKYIPWLQLEKNLLWISRGRCIQAYKRSSKGINTRNVVYTIKGSKNADVCRFVKKSNYILSGQMDGSLWLWSTDDHNFVFDLKSYHDADINSVDICDNIIVSGSRDNYVKIRHKPDDNEAFFHQIDLQGRVWSVALSEENKSLLAIGTDGIDHMSTVHIFDMNRQSFFAHYYPDIFGDILGAGVLDLKWESASVLWSCGYDSYLRRWDLRTGKCEQALGDPNFATVYCFQYDHVNSIISGTNSHGRVVLWDTRQDNYVQMYFMESCRRPGKSSPIYSLSYDADFLFTVTDQHVNVLDFSVFNGTPKDYSNLFGKLIKV</sequence>
<dbReference type="SMART" id="SM00256">
    <property type="entry name" value="FBOX"/>
    <property type="match status" value="1"/>
</dbReference>
<name>A0AA38MT88_9CUCU</name>
<dbReference type="InterPro" id="IPR036047">
    <property type="entry name" value="F-box-like_dom_sf"/>
</dbReference>
<evidence type="ECO:0000259" key="1">
    <source>
        <dbReference type="PROSITE" id="PS50181"/>
    </source>
</evidence>
<dbReference type="Pfam" id="PF00400">
    <property type="entry name" value="WD40"/>
    <property type="match status" value="2"/>
</dbReference>
<dbReference type="Gene3D" id="1.20.1280.50">
    <property type="match status" value="1"/>
</dbReference>
<dbReference type="GO" id="GO:0031146">
    <property type="term" value="P:SCF-dependent proteasomal ubiquitin-dependent protein catabolic process"/>
    <property type="evidence" value="ECO:0007669"/>
    <property type="project" value="TreeGrafter"/>
</dbReference>
<accession>A0AA38MT88</accession>
<dbReference type="InterPro" id="IPR001810">
    <property type="entry name" value="F-box_dom"/>
</dbReference>
<dbReference type="GO" id="GO:0019005">
    <property type="term" value="C:SCF ubiquitin ligase complex"/>
    <property type="evidence" value="ECO:0007669"/>
    <property type="project" value="TreeGrafter"/>
</dbReference>
<dbReference type="InterPro" id="IPR052301">
    <property type="entry name" value="SCF_F-box/WD-repeat"/>
</dbReference>
<dbReference type="Proteomes" id="UP001168821">
    <property type="component" value="Unassembled WGS sequence"/>
</dbReference>
<dbReference type="SMART" id="SM00320">
    <property type="entry name" value="WD40"/>
    <property type="match status" value="6"/>
</dbReference>
<organism evidence="2 3">
    <name type="scientific">Zophobas morio</name>
    <dbReference type="NCBI Taxonomy" id="2755281"/>
    <lineage>
        <taxon>Eukaryota</taxon>
        <taxon>Metazoa</taxon>
        <taxon>Ecdysozoa</taxon>
        <taxon>Arthropoda</taxon>
        <taxon>Hexapoda</taxon>
        <taxon>Insecta</taxon>
        <taxon>Pterygota</taxon>
        <taxon>Neoptera</taxon>
        <taxon>Endopterygota</taxon>
        <taxon>Coleoptera</taxon>
        <taxon>Polyphaga</taxon>
        <taxon>Cucujiformia</taxon>
        <taxon>Tenebrionidae</taxon>
        <taxon>Zophobas</taxon>
    </lineage>
</organism>
<dbReference type="InterPro" id="IPR036322">
    <property type="entry name" value="WD40_repeat_dom_sf"/>
</dbReference>
<dbReference type="InterPro" id="IPR001680">
    <property type="entry name" value="WD40_rpt"/>
</dbReference>
<gene>
    <name evidence="2" type="ORF">Zmor_001927</name>
</gene>
<reference evidence="2" key="1">
    <citation type="journal article" date="2023" name="G3 (Bethesda)">
        <title>Whole genome assemblies of Zophobas morio and Tenebrio molitor.</title>
        <authorList>
            <person name="Kaur S."/>
            <person name="Stinson S.A."/>
            <person name="diCenzo G.C."/>
        </authorList>
    </citation>
    <scope>NUCLEOTIDE SEQUENCE</scope>
    <source>
        <strain evidence="2">QUZm001</strain>
    </source>
</reference>
<feature type="domain" description="F-box" evidence="1">
    <location>
        <begin position="2"/>
        <end position="49"/>
    </location>
</feature>
<dbReference type="EMBL" id="JALNTZ010000001">
    <property type="protein sequence ID" value="KAJ3666486.1"/>
    <property type="molecule type" value="Genomic_DNA"/>
</dbReference>
<evidence type="ECO:0000313" key="3">
    <source>
        <dbReference type="Proteomes" id="UP001168821"/>
    </source>
</evidence>
<evidence type="ECO:0000313" key="2">
    <source>
        <dbReference type="EMBL" id="KAJ3666486.1"/>
    </source>
</evidence>
<dbReference type="PANTHER" id="PTHR14381:SF1">
    <property type="entry name" value="F-BOX_WD REPEAT-CONTAINING PROTEIN 4"/>
    <property type="match status" value="1"/>
</dbReference>
<comment type="caution">
    <text evidence="2">The sequence shown here is derived from an EMBL/GenBank/DDBJ whole genome shotgun (WGS) entry which is preliminary data.</text>
</comment>
<keyword evidence="3" id="KW-1185">Reference proteome</keyword>
<dbReference type="Gene3D" id="2.130.10.10">
    <property type="entry name" value="YVTN repeat-like/Quinoprotein amine dehydrogenase"/>
    <property type="match status" value="2"/>
</dbReference>